<evidence type="ECO:0000313" key="8">
    <source>
        <dbReference type="EMBL" id="JAA90496.1"/>
    </source>
</evidence>
<keyword evidence="4" id="KW-0804">Transcription</keyword>
<dbReference type="GO" id="GO:0005634">
    <property type="term" value="C:nucleus"/>
    <property type="evidence" value="ECO:0007669"/>
    <property type="project" value="UniProtKB-SubCell"/>
</dbReference>
<dbReference type="GO" id="GO:0042796">
    <property type="term" value="P:snRNA transcription by RNA polymerase III"/>
    <property type="evidence" value="ECO:0007669"/>
    <property type="project" value="TreeGrafter"/>
</dbReference>
<dbReference type="InterPro" id="IPR009057">
    <property type="entry name" value="Homeodomain-like_sf"/>
</dbReference>
<dbReference type="InterPro" id="IPR051575">
    <property type="entry name" value="Myb-like_DNA-bd"/>
</dbReference>
<reference evidence="8" key="1">
    <citation type="journal article" date="2013" name="BMC Genomics">
        <title>Unscrambling butterfly oogenesis.</title>
        <authorList>
            <person name="Carter J.M."/>
            <person name="Baker S.C."/>
            <person name="Pink R."/>
            <person name="Carter D.R."/>
            <person name="Collins A."/>
            <person name="Tomlin J."/>
            <person name="Gibbs M."/>
            <person name="Breuker C.J."/>
        </authorList>
    </citation>
    <scope>NUCLEOTIDE SEQUENCE</scope>
    <source>
        <tissue evidence="8">Ovary</tissue>
    </source>
</reference>
<name>S4PDE2_9NEOP</name>
<dbReference type="CDD" id="cd00167">
    <property type="entry name" value="SANT"/>
    <property type="match status" value="2"/>
</dbReference>
<reference evidence="8" key="2">
    <citation type="submission" date="2013-05" db="EMBL/GenBank/DDBJ databases">
        <authorList>
            <person name="Carter J.-M."/>
            <person name="Baker S.C."/>
            <person name="Pink R."/>
            <person name="Carter D.R.F."/>
            <person name="Collins A."/>
            <person name="Tomlin J."/>
            <person name="Gibbs M."/>
            <person name="Breuker C.J."/>
        </authorList>
    </citation>
    <scope>NUCLEOTIDE SEQUENCE</scope>
    <source>
        <tissue evidence="8">Ovary</tissue>
    </source>
</reference>
<evidence type="ECO:0000256" key="1">
    <source>
        <dbReference type="ARBA" id="ARBA00004123"/>
    </source>
</evidence>
<evidence type="ECO:0000256" key="4">
    <source>
        <dbReference type="ARBA" id="ARBA00023163"/>
    </source>
</evidence>
<protein>
    <submittedName>
        <fullName evidence="8">snRNA-activating protein complex subunit 4</fullName>
    </submittedName>
</protein>
<keyword evidence="5" id="KW-0539">Nucleus</keyword>
<evidence type="ECO:0000256" key="2">
    <source>
        <dbReference type="ARBA" id="ARBA00023015"/>
    </source>
</evidence>
<dbReference type="AlphaFoldDB" id="S4PDE2"/>
<organism evidence="8">
    <name type="scientific">Pararge aegeria</name>
    <name type="common">speckled wood butterfly</name>
    <dbReference type="NCBI Taxonomy" id="116150"/>
    <lineage>
        <taxon>Eukaryota</taxon>
        <taxon>Metazoa</taxon>
        <taxon>Ecdysozoa</taxon>
        <taxon>Arthropoda</taxon>
        <taxon>Hexapoda</taxon>
        <taxon>Insecta</taxon>
        <taxon>Pterygota</taxon>
        <taxon>Neoptera</taxon>
        <taxon>Endopterygota</taxon>
        <taxon>Lepidoptera</taxon>
        <taxon>Glossata</taxon>
        <taxon>Ditrysia</taxon>
        <taxon>Papilionoidea</taxon>
        <taxon>Nymphalidae</taxon>
        <taxon>Satyrinae</taxon>
        <taxon>Satyrini</taxon>
        <taxon>Parargina</taxon>
        <taxon>Pararge</taxon>
    </lineage>
</organism>
<dbReference type="GO" id="GO:0001006">
    <property type="term" value="F:RNA polymerase III type 3 promoter sequence-specific DNA binding"/>
    <property type="evidence" value="ECO:0007669"/>
    <property type="project" value="TreeGrafter"/>
</dbReference>
<feature type="domain" description="HTH myb-type" evidence="7">
    <location>
        <begin position="14"/>
        <end position="66"/>
    </location>
</feature>
<sequence length="107" mass="12653">TKVQIYNKFFRLCELRKGKFLPEEDSVILTCVQHFGPNFKKVTEYLQGRSVTQCRDRYHVLMKQRFSAVWTVDEDRKLVQLVATQDVSTNFSTVSQYFPGKDRVNIR</sequence>
<dbReference type="PANTHER" id="PTHR46621:SF1">
    <property type="entry name" value="SNRNA-ACTIVATING PROTEIN COMPLEX SUBUNIT 4"/>
    <property type="match status" value="1"/>
</dbReference>
<dbReference type="PROSITE" id="PS51294">
    <property type="entry name" value="HTH_MYB"/>
    <property type="match status" value="1"/>
</dbReference>
<feature type="non-terminal residue" evidence="8">
    <location>
        <position position="1"/>
    </location>
</feature>
<feature type="domain" description="Myb-like" evidence="6">
    <location>
        <begin position="14"/>
        <end position="62"/>
    </location>
</feature>
<proteinExistence type="predicted"/>
<dbReference type="Gene3D" id="1.10.10.60">
    <property type="entry name" value="Homeodomain-like"/>
    <property type="match status" value="2"/>
</dbReference>
<accession>S4PDE2</accession>
<feature type="non-terminal residue" evidence="8">
    <location>
        <position position="107"/>
    </location>
</feature>
<keyword evidence="2" id="KW-0805">Transcription regulation</keyword>
<dbReference type="GO" id="GO:0019185">
    <property type="term" value="C:snRNA-activating protein complex"/>
    <property type="evidence" value="ECO:0007669"/>
    <property type="project" value="TreeGrafter"/>
</dbReference>
<comment type="subcellular location">
    <subcellularLocation>
        <location evidence="1">Nucleus</location>
    </subcellularLocation>
</comment>
<evidence type="ECO:0000256" key="3">
    <source>
        <dbReference type="ARBA" id="ARBA00023125"/>
    </source>
</evidence>
<dbReference type="SUPFAM" id="SSF46689">
    <property type="entry name" value="Homeodomain-like"/>
    <property type="match status" value="1"/>
</dbReference>
<dbReference type="SMART" id="SM00717">
    <property type="entry name" value="SANT"/>
    <property type="match status" value="1"/>
</dbReference>
<keyword evidence="3" id="KW-0238">DNA-binding</keyword>
<dbReference type="InterPro" id="IPR001005">
    <property type="entry name" value="SANT/Myb"/>
</dbReference>
<evidence type="ECO:0000259" key="7">
    <source>
        <dbReference type="PROSITE" id="PS51294"/>
    </source>
</evidence>
<dbReference type="EMBL" id="GAIX01002064">
    <property type="protein sequence ID" value="JAA90496.1"/>
    <property type="molecule type" value="Transcribed_RNA"/>
</dbReference>
<dbReference type="GO" id="GO:0000978">
    <property type="term" value="F:RNA polymerase II cis-regulatory region sequence-specific DNA binding"/>
    <property type="evidence" value="ECO:0007669"/>
    <property type="project" value="TreeGrafter"/>
</dbReference>
<dbReference type="Pfam" id="PF00249">
    <property type="entry name" value="Myb_DNA-binding"/>
    <property type="match status" value="2"/>
</dbReference>
<dbReference type="GO" id="GO:0042795">
    <property type="term" value="P:snRNA transcription by RNA polymerase II"/>
    <property type="evidence" value="ECO:0007669"/>
    <property type="project" value="TreeGrafter"/>
</dbReference>
<evidence type="ECO:0000256" key="5">
    <source>
        <dbReference type="ARBA" id="ARBA00023242"/>
    </source>
</evidence>
<evidence type="ECO:0000259" key="6">
    <source>
        <dbReference type="PROSITE" id="PS50090"/>
    </source>
</evidence>
<dbReference type="PROSITE" id="PS50090">
    <property type="entry name" value="MYB_LIKE"/>
    <property type="match status" value="1"/>
</dbReference>
<dbReference type="PANTHER" id="PTHR46621">
    <property type="entry name" value="SNRNA-ACTIVATING PROTEIN COMPLEX SUBUNIT 4"/>
    <property type="match status" value="1"/>
</dbReference>
<dbReference type="InterPro" id="IPR017930">
    <property type="entry name" value="Myb_dom"/>
</dbReference>